<organism evidence="1 2">
    <name type="scientific">Entomophthora muscae</name>
    <dbReference type="NCBI Taxonomy" id="34485"/>
    <lineage>
        <taxon>Eukaryota</taxon>
        <taxon>Fungi</taxon>
        <taxon>Fungi incertae sedis</taxon>
        <taxon>Zoopagomycota</taxon>
        <taxon>Entomophthoromycotina</taxon>
        <taxon>Entomophthoromycetes</taxon>
        <taxon>Entomophthorales</taxon>
        <taxon>Entomophthoraceae</taxon>
        <taxon>Entomophthora</taxon>
    </lineage>
</organism>
<sequence length="555" mass="61834">MPLPVLVNLNLRSSLHSCDQCNQRRRRCDRKMPSCSQCAFREVGCSYKRQLKRCQVLSPQNTTCMPLTVATSDLVVIPFQTPASKQDKDLKLSGQQVRMGAADAAGILAAQWPYTASSFIDHLRGRGGVYEQPIYVAKACLAPILDAGVIWTKPHHEIPFACFKIQPLAGSTIKRHLDRALEAYFAHVNPFSPIFVRRCFFSRARSERVMVAVWLSGMLHLSDVDPATLSILKARFIELGKLSTLRPSLDTLQFLLVVLVGMRGYPILGSTARLCHNLALRLATCLGLHLNLGIRCPVLALERRLASNMAISFDATRGWGLRLPYLRSNDYARPASSYTLLAHYDDAARLHPASGNTSWDKGCLQFSNYLFETCAPVYDTHLLYGRIERGESVTIKSDCSALTQRVQDISLDQTRQLYQNAGIRCDYTTEAYVNAGFMFTRILCYAIASLVPMAQSSHAPNHVALDWAIQAISASLQMPATLPVFEGRIFLTTVALSFILRAHAAASSNSIDMFIKGYKHLLSFKTHKGFRSHVNDNLAILDTLLKEKNLTHLVN</sequence>
<protein>
    <submittedName>
        <fullName evidence="1">Uncharacterized protein</fullName>
    </submittedName>
</protein>
<keyword evidence="2" id="KW-1185">Reference proteome</keyword>
<accession>A0ACC2RL31</accession>
<dbReference type="Proteomes" id="UP001165960">
    <property type="component" value="Unassembled WGS sequence"/>
</dbReference>
<evidence type="ECO:0000313" key="1">
    <source>
        <dbReference type="EMBL" id="KAJ9050750.1"/>
    </source>
</evidence>
<evidence type="ECO:0000313" key="2">
    <source>
        <dbReference type="Proteomes" id="UP001165960"/>
    </source>
</evidence>
<name>A0ACC2RL31_9FUNG</name>
<comment type="caution">
    <text evidence="1">The sequence shown here is derived from an EMBL/GenBank/DDBJ whole genome shotgun (WGS) entry which is preliminary data.</text>
</comment>
<reference evidence="1" key="1">
    <citation type="submission" date="2022-04" db="EMBL/GenBank/DDBJ databases">
        <title>Genome of the entomopathogenic fungus Entomophthora muscae.</title>
        <authorList>
            <person name="Elya C."/>
            <person name="Lovett B.R."/>
            <person name="Lee E."/>
            <person name="Macias A.M."/>
            <person name="Hajek A.E."/>
            <person name="De Bivort B.L."/>
            <person name="Kasson M.T."/>
            <person name="De Fine Licht H.H."/>
            <person name="Stajich J.E."/>
        </authorList>
    </citation>
    <scope>NUCLEOTIDE SEQUENCE</scope>
    <source>
        <strain evidence="1">Berkeley</strain>
    </source>
</reference>
<gene>
    <name evidence="1" type="ORF">DSO57_1011648</name>
</gene>
<dbReference type="EMBL" id="QTSX02007140">
    <property type="protein sequence ID" value="KAJ9050750.1"/>
    <property type="molecule type" value="Genomic_DNA"/>
</dbReference>
<proteinExistence type="predicted"/>